<protein>
    <recommendedName>
        <fullName evidence="4">VWA containing CoxE family protein</fullName>
    </recommendedName>
</protein>
<dbReference type="RefSeq" id="WP_203374146.1">
    <property type="nucleotide sequence ID" value="NZ_JAENHP010000001.1"/>
</dbReference>
<dbReference type="Proteomes" id="UP000632138">
    <property type="component" value="Unassembled WGS sequence"/>
</dbReference>
<evidence type="ECO:0008006" key="4">
    <source>
        <dbReference type="Google" id="ProtNLM"/>
    </source>
</evidence>
<gene>
    <name evidence="2" type="ORF">JIG36_01540</name>
</gene>
<comment type="caution">
    <text evidence="2">The sequence shown here is derived from an EMBL/GenBank/DDBJ whole genome shotgun (WGS) entry which is preliminary data.</text>
</comment>
<proteinExistence type="predicted"/>
<sequence length="396" mass="42617">MTGADLPGFVGELVVRLRRRGLPIGLDDCLALRSALAAGFGIGSSADFEQLLTSLWGKSLSEQETISAVLAGVEIPLWDTAAPADEAPHTDRAPDDTPALDDDREASAPARPAPPPEPPAPEVPVVQPMTGMTLLPPSTGQSDSSLAVTAQFPLTAREIAQTWRRLRRPVRYGVATEVDLDGTLDRYGRTGVFEGPVLIPPRRNTARLLLLIDRHGSMTPYEPYVEHLVHEIRNAGRLESIATWYFRNLPSNRVDTGVLGDLPDPFDPRIDPVLDRIAPMATGRLYADPDLTQPRPFPAVLADTAPGTTAAVISDAGAARGTLQTGRLIGTVAMVKALRAVPCPVSWINPVPAARWVSTTAEQVARHVPMSPLTAEGLHRAVDALRGRPHRTERPL</sequence>
<reference evidence="2 3" key="1">
    <citation type="submission" date="2021-01" db="EMBL/GenBank/DDBJ databases">
        <title>Actinoplanes sp. nov. LDG1-06 isolated from lichen.</title>
        <authorList>
            <person name="Saeng-In P."/>
            <person name="Phongsopitanun W."/>
            <person name="Kanchanasin P."/>
            <person name="Yuki M."/>
            <person name="Kudo T."/>
            <person name="Ohkuma M."/>
            <person name="Tanasupawat S."/>
        </authorList>
    </citation>
    <scope>NUCLEOTIDE SEQUENCE [LARGE SCALE GENOMIC DNA]</scope>
    <source>
        <strain evidence="2 3">LDG1-06</strain>
    </source>
</reference>
<feature type="region of interest" description="Disordered" evidence="1">
    <location>
        <begin position="83"/>
        <end position="144"/>
    </location>
</feature>
<name>A0ABS2A312_9ACTN</name>
<dbReference type="EMBL" id="JAENHP010000001">
    <property type="protein sequence ID" value="MBM2614238.1"/>
    <property type="molecule type" value="Genomic_DNA"/>
</dbReference>
<keyword evidence="3" id="KW-1185">Reference proteome</keyword>
<accession>A0ABS2A312</accession>
<feature type="compositionally biased region" description="Pro residues" evidence="1">
    <location>
        <begin position="111"/>
        <end position="122"/>
    </location>
</feature>
<evidence type="ECO:0000313" key="2">
    <source>
        <dbReference type="EMBL" id="MBM2614238.1"/>
    </source>
</evidence>
<evidence type="ECO:0000313" key="3">
    <source>
        <dbReference type="Proteomes" id="UP000632138"/>
    </source>
</evidence>
<organism evidence="2 3">
    <name type="scientific">Paractinoplanes ovalisporus</name>
    <dbReference type="NCBI Taxonomy" id="2810368"/>
    <lineage>
        <taxon>Bacteria</taxon>
        <taxon>Bacillati</taxon>
        <taxon>Actinomycetota</taxon>
        <taxon>Actinomycetes</taxon>
        <taxon>Micromonosporales</taxon>
        <taxon>Micromonosporaceae</taxon>
        <taxon>Paractinoplanes</taxon>
    </lineage>
</organism>
<evidence type="ECO:0000256" key="1">
    <source>
        <dbReference type="SAM" id="MobiDB-lite"/>
    </source>
</evidence>
<dbReference type="PANTHER" id="PTHR39338:SF7">
    <property type="entry name" value="BLL6692 PROTEIN"/>
    <property type="match status" value="1"/>
</dbReference>
<feature type="compositionally biased region" description="Basic and acidic residues" evidence="1">
    <location>
        <begin position="86"/>
        <end position="95"/>
    </location>
</feature>
<dbReference type="PANTHER" id="PTHR39338">
    <property type="entry name" value="BLL5662 PROTEIN-RELATED"/>
    <property type="match status" value="1"/>
</dbReference>